<proteinExistence type="predicted"/>
<dbReference type="RefSeq" id="XP_013892915.1">
    <property type="nucleotide sequence ID" value="XM_014037461.1"/>
</dbReference>
<evidence type="ECO:0000313" key="3">
    <source>
        <dbReference type="Proteomes" id="UP000054498"/>
    </source>
</evidence>
<feature type="region of interest" description="Disordered" evidence="1">
    <location>
        <begin position="96"/>
        <end position="165"/>
    </location>
</feature>
<name>A0A0D2MFL8_9CHLO</name>
<dbReference type="Proteomes" id="UP000054498">
    <property type="component" value="Unassembled WGS sequence"/>
</dbReference>
<protein>
    <submittedName>
        <fullName evidence="2">Uncharacterized protein</fullName>
    </submittedName>
</protein>
<dbReference type="KEGG" id="mng:MNEG_14066"/>
<dbReference type="EMBL" id="KK104451">
    <property type="protein sequence ID" value="KIY93895.1"/>
    <property type="molecule type" value="Genomic_DNA"/>
</dbReference>
<feature type="compositionally biased region" description="Low complexity" evidence="1">
    <location>
        <begin position="98"/>
        <end position="116"/>
    </location>
</feature>
<dbReference type="AlphaFoldDB" id="A0A0D2MFL8"/>
<organism evidence="2 3">
    <name type="scientific">Monoraphidium neglectum</name>
    <dbReference type="NCBI Taxonomy" id="145388"/>
    <lineage>
        <taxon>Eukaryota</taxon>
        <taxon>Viridiplantae</taxon>
        <taxon>Chlorophyta</taxon>
        <taxon>core chlorophytes</taxon>
        <taxon>Chlorophyceae</taxon>
        <taxon>CS clade</taxon>
        <taxon>Sphaeropleales</taxon>
        <taxon>Selenastraceae</taxon>
        <taxon>Monoraphidium</taxon>
    </lineage>
</organism>
<reference evidence="2 3" key="1">
    <citation type="journal article" date="2013" name="BMC Genomics">
        <title>Reconstruction of the lipid metabolism for the microalga Monoraphidium neglectum from its genome sequence reveals characteristics suitable for biofuel production.</title>
        <authorList>
            <person name="Bogen C."/>
            <person name="Al-Dilaimi A."/>
            <person name="Albersmeier A."/>
            <person name="Wichmann J."/>
            <person name="Grundmann M."/>
            <person name="Rupp O."/>
            <person name="Lauersen K.J."/>
            <person name="Blifernez-Klassen O."/>
            <person name="Kalinowski J."/>
            <person name="Goesmann A."/>
            <person name="Mussgnug J.H."/>
            <person name="Kruse O."/>
        </authorList>
    </citation>
    <scope>NUCLEOTIDE SEQUENCE [LARGE SCALE GENOMIC DNA]</scope>
    <source>
        <strain evidence="2 3">SAG 48.87</strain>
    </source>
</reference>
<feature type="compositionally biased region" description="Low complexity" evidence="1">
    <location>
        <begin position="136"/>
        <end position="147"/>
    </location>
</feature>
<sequence>MQAYPEGDVRSLSAAELLAGQGSSMVVFHPASAAAHYSGRAPGAAALHEAARLLQLQLPPPGAKGGIGAAPIKERRLAEGEDAFRWADTLLPPLDAVQQQQQQQQQQQPQQQQQQPGSPALAGKQGSLDADKQQEQQEQQQKQQVQQPPKLGSPGAASQPPRRRHKGRFLGNEVLFLPPNAPYAARWPMEGGRLAGLAQRGGCREAGGQLPDHLILDGLEEVWRWGLSRLGLGQRQWAKMEAVLVVPRSMTAREVRSA</sequence>
<keyword evidence="3" id="KW-1185">Reference proteome</keyword>
<dbReference type="Gene3D" id="3.30.420.40">
    <property type="match status" value="1"/>
</dbReference>
<accession>A0A0D2MFL8</accession>
<dbReference type="GeneID" id="25731591"/>
<evidence type="ECO:0000313" key="2">
    <source>
        <dbReference type="EMBL" id="KIY93895.1"/>
    </source>
</evidence>
<gene>
    <name evidence="2" type="ORF">MNEG_14066</name>
</gene>
<evidence type="ECO:0000256" key="1">
    <source>
        <dbReference type="SAM" id="MobiDB-lite"/>
    </source>
</evidence>